<dbReference type="EMBL" id="CABIJS010000334">
    <property type="protein sequence ID" value="VUZ49959.1"/>
    <property type="molecule type" value="Genomic_DNA"/>
</dbReference>
<keyword evidence="3" id="KW-1185">Reference proteome</keyword>
<feature type="region of interest" description="Disordered" evidence="1">
    <location>
        <begin position="58"/>
        <end position="84"/>
    </location>
</feature>
<organism evidence="2 3">
    <name type="scientific">Hymenolepis diminuta</name>
    <name type="common">Rat tapeworm</name>
    <dbReference type="NCBI Taxonomy" id="6216"/>
    <lineage>
        <taxon>Eukaryota</taxon>
        <taxon>Metazoa</taxon>
        <taxon>Spiralia</taxon>
        <taxon>Lophotrochozoa</taxon>
        <taxon>Platyhelminthes</taxon>
        <taxon>Cestoda</taxon>
        <taxon>Eucestoda</taxon>
        <taxon>Cyclophyllidea</taxon>
        <taxon>Hymenolepididae</taxon>
        <taxon>Hymenolepis</taxon>
    </lineage>
</organism>
<sequence>MSLGVRKRETELLPPSRWSLLPPIIEERSRCVAVNIPHSDALVIGRIGRNRLPLPSTELLTRRSGEEGEGGGGGGDKWQWLPFAPTNEEHRGDPLAVYFQGRVCIVGCGGFVNKIEIMTVGAGH</sequence>
<protein>
    <submittedName>
        <fullName evidence="2">Uncharacterized protein</fullName>
    </submittedName>
</protein>
<reference evidence="2 3" key="1">
    <citation type="submission" date="2019-07" db="EMBL/GenBank/DDBJ databases">
        <authorList>
            <person name="Jastrzebski P J."/>
            <person name="Paukszto L."/>
            <person name="Jastrzebski P J."/>
        </authorList>
    </citation>
    <scope>NUCLEOTIDE SEQUENCE [LARGE SCALE GENOMIC DNA]</scope>
    <source>
        <strain evidence="2 3">WMS-il1</strain>
    </source>
</reference>
<gene>
    <name evidence="2" type="ORF">WMSIL1_LOCUS8955</name>
</gene>
<evidence type="ECO:0000313" key="3">
    <source>
        <dbReference type="Proteomes" id="UP000321570"/>
    </source>
</evidence>
<dbReference type="AlphaFoldDB" id="A0A564YSI6"/>
<accession>A0A564YSI6</accession>
<dbReference type="Proteomes" id="UP000321570">
    <property type="component" value="Unassembled WGS sequence"/>
</dbReference>
<evidence type="ECO:0000256" key="1">
    <source>
        <dbReference type="SAM" id="MobiDB-lite"/>
    </source>
</evidence>
<name>A0A564YSI6_HYMDI</name>
<evidence type="ECO:0000313" key="2">
    <source>
        <dbReference type="EMBL" id="VUZ49959.1"/>
    </source>
</evidence>
<proteinExistence type="predicted"/>